<sequence>MDLKAHFTPSSKVGIPGLLVNLFNVYLFLTTKSLRTPYGHLTISRCIANAHKKTTYAMSDSKRKSDRRIIRIVIQGIIQDSTFLLETLVFTFAPVIVESTTGIFVCYSLIWELAHAIDGWG</sequence>
<feature type="transmembrane region" description="Helical" evidence="1">
    <location>
        <begin position="13"/>
        <end position="29"/>
    </location>
</feature>
<dbReference type="PANTHER" id="PTHR23017:SF3">
    <property type="entry name" value="G-PROTEIN COUPLED RECEPTORS FAMILY 1 PROFILE DOMAIN-CONTAINING PROTEIN"/>
    <property type="match status" value="1"/>
</dbReference>
<dbReference type="InterPro" id="IPR019430">
    <property type="entry name" value="7TM_GPCR_serpentine_rcpt_Srx"/>
</dbReference>
<evidence type="ECO:0000256" key="1">
    <source>
        <dbReference type="SAM" id="Phobius"/>
    </source>
</evidence>
<reference evidence="3" key="1">
    <citation type="submission" date="2023-07" db="EMBL/GenBank/DDBJ databases">
        <authorList>
            <consortium name="CYATHOMIX"/>
        </authorList>
    </citation>
    <scope>NUCLEOTIDE SEQUENCE</scope>
    <source>
        <strain evidence="3">N/A</strain>
    </source>
</reference>
<organism evidence="3 4">
    <name type="scientific">Cylicocyclus nassatus</name>
    <name type="common">Nematode worm</name>
    <dbReference type="NCBI Taxonomy" id="53992"/>
    <lineage>
        <taxon>Eukaryota</taxon>
        <taxon>Metazoa</taxon>
        <taxon>Ecdysozoa</taxon>
        <taxon>Nematoda</taxon>
        <taxon>Chromadorea</taxon>
        <taxon>Rhabditida</taxon>
        <taxon>Rhabditina</taxon>
        <taxon>Rhabditomorpha</taxon>
        <taxon>Strongyloidea</taxon>
        <taxon>Strongylidae</taxon>
        <taxon>Cylicocyclus</taxon>
    </lineage>
</organism>
<dbReference type="Proteomes" id="UP001176961">
    <property type="component" value="Unassembled WGS sequence"/>
</dbReference>
<name>A0AA36MBH8_CYLNA</name>
<keyword evidence="4" id="KW-1185">Reference proteome</keyword>
<dbReference type="AlphaFoldDB" id="A0AA36MBH8"/>
<keyword evidence="1" id="KW-1133">Transmembrane helix</keyword>
<keyword evidence="1" id="KW-0472">Membrane</keyword>
<evidence type="ECO:0000259" key="2">
    <source>
        <dbReference type="Pfam" id="PF10328"/>
    </source>
</evidence>
<feature type="domain" description="7TM GPCR serpentine receptor class x (Srx)" evidence="2">
    <location>
        <begin position="53"/>
        <end position="119"/>
    </location>
</feature>
<evidence type="ECO:0000313" key="3">
    <source>
        <dbReference type="EMBL" id="CAJ0604353.1"/>
    </source>
</evidence>
<dbReference type="PANTHER" id="PTHR23017">
    <property type="entry name" value="SERPENTINE RECEPTOR, CLASS X"/>
    <property type="match status" value="1"/>
</dbReference>
<protein>
    <recommendedName>
        <fullName evidence="2">7TM GPCR serpentine receptor class x (Srx) domain-containing protein</fullName>
    </recommendedName>
</protein>
<proteinExistence type="predicted"/>
<dbReference type="Pfam" id="PF10328">
    <property type="entry name" value="7TM_GPCR_Srx"/>
    <property type="match status" value="1"/>
</dbReference>
<dbReference type="EMBL" id="CATQJL010000305">
    <property type="protein sequence ID" value="CAJ0604353.1"/>
    <property type="molecule type" value="Genomic_DNA"/>
</dbReference>
<comment type="caution">
    <text evidence="3">The sequence shown here is derived from an EMBL/GenBank/DDBJ whole genome shotgun (WGS) entry which is preliminary data.</text>
</comment>
<accession>A0AA36MBH8</accession>
<keyword evidence="1" id="KW-0812">Transmembrane</keyword>
<evidence type="ECO:0000313" key="4">
    <source>
        <dbReference type="Proteomes" id="UP001176961"/>
    </source>
</evidence>
<gene>
    <name evidence="3" type="ORF">CYNAS_LOCUS16336</name>
</gene>